<organism evidence="4">
    <name type="scientific">Onchocerca flexuosa</name>
    <dbReference type="NCBI Taxonomy" id="387005"/>
    <lineage>
        <taxon>Eukaryota</taxon>
        <taxon>Metazoa</taxon>
        <taxon>Ecdysozoa</taxon>
        <taxon>Nematoda</taxon>
        <taxon>Chromadorea</taxon>
        <taxon>Rhabditida</taxon>
        <taxon>Spirurina</taxon>
        <taxon>Spiruromorpha</taxon>
        <taxon>Filarioidea</taxon>
        <taxon>Onchocercidae</taxon>
        <taxon>Onchocerca</taxon>
    </lineage>
</organism>
<dbReference type="Proteomes" id="UP000267606">
    <property type="component" value="Unassembled WGS sequence"/>
</dbReference>
<dbReference type="WBParaSite" id="OFLC_0000126101-mRNA-1">
    <property type="protein sequence ID" value="OFLC_0000126101-mRNA-1"/>
    <property type="gene ID" value="OFLC_0000126101"/>
</dbReference>
<feature type="region of interest" description="Disordered" evidence="1">
    <location>
        <begin position="1"/>
        <end position="24"/>
    </location>
</feature>
<evidence type="ECO:0000313" key="4">
    <source>
        <dbReference type="WBParaSite" id="OFLC_0000126101-mRNA-1"/>
    </source>
</evidence>
<sequence>MELIVGGCKQEDQAGSKEQGRNKSTMCSHGLGFDERLKLDVGCSFHECLWARGAYRDVGFEMSLGISELICRLVSLVQYWEGGLIKLFIAAVAYYNYGQRQRA</sequence>
<proteinExistence type="predicted"/>
<evidence type="ECO:0000313" key="2">
    <source>
        <dbReference type="EMBL" id="VDO28892.1"/>
    </source>
</evidence>
<dbReference type="AlphaFoldDB" id="A0A183H1A2"/>
<keyword evidence="3" id="KW-1185">Reference proteome</keyword>
<name>A0A183H1A2_9BILA</name>
<reference evidence="2 3" key="2">
    <citation type="submission" date="2018-11" db="EMBL/GenBank/DDBJ databases">
        <authorList>
            <consortium name="Pathogen Informatics"/>
        </authorList>
    </citation>
    <scope>NUCLEOTIDE SEQUENCE [LARGE SCALE GENOMIC DNA]</scope>
</reference>
<evidence type="ECO:0000256" key="1">
    <source>
        <dbReference type="SAM" id="MobiDB-lite"/>
    </source>
</evidence>
<accession>A0A183H1A2</accession>
<reference evidence="4" key="1">
    <citation type="submission" date="2016-06" db="UniProtKB">
        <authorList>
            <consortium name="WormBaseParasite"/>
        </authorList>
    </citation>
    <scope>IDENTIFICATION</scope>
</reference>
<feature type="compositionally biased region" description="Basic and acidic residues" evidence="1">
    <location>
        <begin position="9"/>
        <end position="21"/>
    </location>
</feature>
<protein>
    <submittedName>
        <fullName evidence="2 4">Uncharacterized protein</fullName>
    </submittedName>
</protein>
<gene>
    <name evidence="2" type="ORF">OFLC_LOCUS1262</name>
</gene>
<evidence type="ECO:0000313" key="3">
    <source>
        <dbReference type="Proteomes" id="UP000267606"/>
    </source>
</evidence>
<dbReference type="EMBL" id="UZAJ01000567">
    <property type="protein sequence ID" value="VDO28892.1"/>
    <property type="molecule type" value="Genomic_DNA"/>
</dbReference>